<dbReference type="PANTHER" id="PTHR21496">
    <property type="entry name" value="FERREDOXIN-RELATED"/>
    <property type="match status" value="1"/>
</dbReference>
<dbReference type="OrthoDB" id="9795104at2"/>
<evidence type="ECO:0000256" key="4">
    <source>
        <dbReference type="ARBA" id="ARBA00023014"/>
    </source>
</evidence>
<organism evidence="6 7">
    <name type="scientific">Mucisphaera calidilacus</name>
    <dbReference type="NCBI Taxonomy" id="2527982"/>
    <lineage>
        <taxon>Bacteria</taxon>
        <taxon>Pseudomonadati</taxon>
        <taxon>Planctomycetota</taxon>
        <taxon>Phycisphaerae</taxon>
        <taxon>Phycisphaerales</taxon>
        <taxon>Phycisphaeraceae</taxon>
        <taxon>Mucisphaera</taxon>
    </lineage>
</organism>
<evidence type="ECO:0000256" key="2">
    <source>
        <dbReference type="ARBA" id="ARBA00022723"/>
    </source>
</evidence>
<dbReference type="AlphaFoldDB" id="A0A518BYN6"/>
<dbReference type="SUPFAM" id="SSF50022">
    <property type="entry name" value="ISP domain"/>
    <property type="match status" value="1"/>
</dbReference>
<dbReference type="KEGG" id="mcad:Pan265_19450"/>
<dbReference type="GO" id="GO:0046872">
    <property type="term" value="F:metal ion binding"/>
    <property type="evidence" value="ECO:0007669"/>
    <property type="project" value="UniProtKB-KW"/>
</dbReference>
<protein>
    <submittedName>
        <fullName evidence="6">Anthranilate 1,2-dioxygenase ferredoxin subunit</fullName>
    </submittedName>
</protein>
<dbReference type="PROSITE" id="PS51296">
    <property type="entry name" value="RIESKE"/>
    <property type="match status" value="1"/>
</dbReference>
<dbReference type="GO" id="GO:0051537">
    <property type="term" value="F:2 iron, 2 sulfur cluster binding"/>
    <property type="evidence" value="ECO:0007669"/>
    <property type="project" value="UniProtKB-KW"/>
</dbReference>
<accession>A0A518BYN6</accession>
<dbReference type="InterPro" id="IPR036922">
    <property type="entry name" value="Rieske_2Fe-2S_sf"/>
</dbReference>
<evidence type="ECO:0000259" key="5">
    <source>
        <dbReference type="PROSITE" id="PS51296"/>
    </source>
</evidence>
<keyword evidence="4" id="KW-0411">Iron-sulfur</keyword>
<dbReference type="GO" id="GO:0051213">
    <property type="term" value="F:dioxygenase activity"/>
    <property type="evidence" value="ECO:0007669"/>
    <property type="project" value="UniProtKB-KW"/>
</dbReference>
<keyword evidence="1" id="KW-0001">2Fe-2S</keyword>
<keyword evidence="7" id="KW-1185">Reference proteome</keyword>
<dbReference type="InterPro" id="IPR017941">
    <property type="entry name" value="Rieske_2Fe-2S"/>
</dbReference>
<name>A0A518BYN6_9BACT</name>
<evidence type="ECO:0000256" key="1">
    <source>
        <dbReference type="ARBA" id="ARBA00022714"/>
    </source>
</evidence>
<dbReference type="Proteomes" id="UP000320386">
    <property type="component" value="Chromosome"/>
</dbReference>
<evidence type="ECO:0000313" key="7">
    <source>
        <dbReference type="Proteomes" id="UP000320386"/>
    </source>
</evidence>
<reference evidence="6 7" key="1">
    <citation type="submission" date="2019-02" db="EMBL/GenBank/DDBJ databases">
        <title>Deep-cultivation of Planctomycetes and their phenomic and genomic characterization uncovers novel biology.</title>
        <authorList>
            <person name="Wiegand S."/>
            <person name="Jogler M."/>
            <person name="Boedeker C."/>
            <person name="Pinto D."/>
            <person name="Vollmers J."/>
            <person name="Rivas-Marin E."/>
            <person name="Kohn T."/>
            <person name="Peeters S.H."/>
            <person name="Heuer A."/>
            <person name="Rast P."/>
            <person name="Oberbeckmann S."/>
            <person name="Bunk B."/>
            <person name="Jeske O."/>
            <person name="Meyerdierks A."/>
            <person name="Storesund J.E."/>
            <person name="Kallscheuer N."/>
            <person name="Luecker S."/>
            <person name="Lage O.M."/>
            <person name="Pohl T."/>
            <person name="Merkel B.J."/>
            <person name="Hornburger P."/>
            <person name="Mueller R.-W."/>
            <person name="Bruemmer F."/>
            <person name="Labrenz M."/>
            <person name="Spormann A.M."/>
            <person name="Op den Camp H."/>
            <person name="Overmann J."/>
            <person name="Amann R."/>
            <person name="Jetten M.S.M."/>
            <person name="Mascher T."/>
            <person name="Medema M.H."/>
            <person name="Devos D.P."/>
            <person name="Kaster A.-K."/>
            <person name="Ovreas L."/>
            <person name="Rohde M."/>
            <person name="Galperin M.Y."/>
            <person name="Jogler C."/>
        </authorList>
    </citation>
    <scope>NUCLEOTIDE SEQUENCE [LARGE SCALE GENOMIC DNA]</scope>
    <source>
        <strain evidence="6 7">Pan265</strain>
    </source>
</reference>
<sequence>MANWTPVGPAADVPESCQQACSASEHSVVVFRIDGQLHAIENLCPHAGLPLEDGEREGMVLTCPYHGFAFNLRTGANVDDPHDAPVRTLPARENNGQIEVDLDALKD</sequence>
<keyword evidence="2" id="KW-0479">Metal-binding</keyword>
<dbReference type="Pfam" id="PF00355">
    <property type="entry name" value="Rieske"/>
    <property type="match status" value="1"/>
</dbReference>
<proteinExistence type="predicted"/>
<keyword evidence="6" id="KW-0223">Dioxygenase</keyword>
<gene>
    <name evidence="6" type="primary">andAb</name>
    <name evidence="6" type="ORF">Pan265_19450</name>
</gene>
<dbReference type="EMBL" id="CP036280">
    <property type="protein sequence ID" value="QDU72083.1"/>
    <property type="molecule type" value="Genomic_DNA"/>
</dbReference>
<dbReference type="RefSeq" id="WP_145446265.1">
    <property type="nucleotide sequence ID" value="NZ_CP036280.1"/>
</dbReference>
<keyword evidence="6" id="KW-0560">Oxidoreductase</keyword>
<dbReference type="PANTHER" id="PTHR21496:SF23">
    <property type="entry name" value="3-PHENYLPROPIONATE_CINNAMIC ACID DIOXYGENASE FERREDOXIN SUBUNIT"/>
    <property type="match status" value="1"/>
</dbReference>
<feature type="domain" description="Rieske" evidence="5">
    <location>
        <begin position="4"/>
        <end position="100"/>
    </location>
</feature>
<dbReference type="Gene3D" id="2.102.10.10">
    <property type="entry name" value="Rieske [2Fe-2S] iron-sulphur domain"/>
    <property type="match status" value="1"/>
</dbReference>
<evidence type="ECO:0000256" key="3">
    <source>
        <dbReference type="ARBA" id="ARBA00023004"/>
    </source>
</evidence>
<evidence type="ECO:0000313" key="6">
    <source>
        <dbReference type="EMBL" id="QDU72083.1"/>
    </source>
</evidence>
<keyword evidence="3" id="KW-0408">Iron</keyword>